<reference evidence="1 2" key="1">
    <citation type="submission" date="2014-04" db="EMBL/GenBank/DDBJ databases">
        <authorList>
            <consortium name="DOE Joint Genome Institute"/>
            <person name="Kuo A."/>
            <person name="Tarkka M."/>
            <person name="Buscot F."/>
            <person name="Kohler A."/>
            <person name="Nagy L.G."/>
            <person name="Floudas D."/>
            <person name="Copeland A."/>
            <person name="Barry K.W."/>
            <person name="Cichocki N."/>
            <person name="Veneault-Fourrey C."/>
            <person name="LaButti K."/>
            <person name="Lindquist E.A."/>
            <person name="Lipzen A."/>
            <person name="Lundell T."/>
            <person name="Morin E."/>
            <person name="Murat C."/>
            <person name="Sun H."/>
            <person name="Tunlid A."/>
            <person name="Henrissat B."/>
            <person name="Grigoriev I.V."/>
            <person name="Hibbett D.S."/>
            <person name="Martin F."/>
            <person name="Nordberg H.P."/>
            <person name="Cantor M.N."/>
            <person name="Hua S.X."/>
        </authorList>
    </citation>
    <scope>NUCLEOTIDE SEQUENCE [LARGE SCALE GENOMIC DNA]</scope>
    <source>
        <strain evidence="1 2">F 1598</strain>
    </source>
</reference>
<dbReference type="InParanoid" id="A0A0C3BV71"/>
<accession>A0A0C3BV71</accession>
<sequence length="125" mass="14189">MATDFHFFFSSFPQGLKTDDINNLLPIRHLIGCRGNATILGSDNGDGNNNVYDREQRTRPLSPSNMIVATVYCDRRLYHYYDRRANTHTPAILVETCAVVIKICPGLTHQVYFSSTRNTTSRYGL</sequence>
<gene>
    <name evidence="1" type="ORF">PILCRDRAFT_505235</name>
</gene>
<organism evidence="1 2">
    <name type="scientific">Piloderma croceum (strain F 1598)</name>
    <dbReference type="NCBI Taxonomy" id="765440"/>
    <lineage>
        <taxon>Eukaryota</taxon>
        <taxon>Fungi</taxon>
        <taxon>Dikarya</taxon>
        <taxon>Basidiomycota</taxon>
        <taxon>Agaricomycotina</taxon>
        <taxon>Agaricomycetes</taxon>
        <taxon>Agaricomycetidae</taxon>
        <taxon>Atheliales</taxon>
        <taxon>Atheliaceae</taxon>
        <taxon>Piloderma</taxon>
    </lineage>
</organism>
<evidence type="ECO:0000313" key="2">
    <source>
        <dbReference type="Proteomes" id="UP000054166"/>
    </source>
</evidence>
<evidence type="ECO:0000313" key="1">
    <source>
        <dbReference type="EMBL" id="KIM81227.1"/>
    </source>
</evidence>
<dbReference type="AlphaFoldDB" id="A0A0C3BV71"/>
<reference evidence="2" key="2">
    <citation type="submission" date="2015-01" db="EMBL/GenBank/DDBJ databases">
        <title>Evolutionary Origins and Diversification of the Mycorrhizal Mutualists.</title>
        <authorList>
            <consortium name="DOE Joint Genome Institute"/>
            <consortium name="Mycorrhizal Genomics Consortium"/>
            <person name="Kohler A."/>
            <person name="Kuo A."/>
            <person name="Nagy L.G."/>
            <person name="Floudas D."/>
            <person name="Copeland A."/>
            <person name="Barry K.W."/>
            <person name="Cichocki N."/>
            <person name="Veneault-Fourrey C."/>
            <person name="LaButti K."/>
            <person name="Lindquist E.A."/>
            <person name="Lipzen A."/>
            <person name="Lundell T."/>
            <person name="Morin E."/>
            <person name="Murat C."/>
            <person name="Riley R."/>
            <person name="Ohm R."/>
            <person name="Sun H."/>
            <person name="Tunlid A."/>
            <person name="Henrissat B."/>
            <person name="Grigoriev I.V."/>
            <person name="Hibbett D.S."/>
            <person name="Martin F."/>
        </authorList>
    </citation>
    <scope>NUCLEOTIDE SEQUENCE [LARGE SCALE GENOMIC DNA]</scope>
    <source>
        <strain evidence="2">F 1598</strain>
    </source>
</reference>
<dbReference type="HOGENOM" id="CLU_1993484_0_0_1"/>
<dbReference type="EMBL" id="KN833000">
    <property type="protein sequence ID" value="KIM81227.1"/>
    <property type="molecule type" value="Genomic_DNA"/>
</dbReference>
<dbReference type="Proteomes" id="UP000054166">
    <property type="component" value="Unassembled WGS sequence"/>
</dbReference>
<proteinExistence type="predicted"/>
<name>A0A0C3BV71_PILCF</name>
<keyword evidence="2" id="KW-1185">Reference proteome</keyword>
<protein>
    <submittedName>
        <fullName evidence="1">Uncharacterized protein</fullName>
    </submittedName>
</protein>